<dbReference type="PANTHER" id="PTHR42878:SF15">
    <property type="entry name" value="BACTERIOPHYTOCHROME"/>
    <property type="match status" value="1"/>
</dbReference>
<dbReference type="InterPro" id="IPR001610">
    <property type="entry name" value="PAC"/>
</dbReference>
<dbReference type="CDD" id="cd00130">
    <property type="entry name" value="PAS"/>
    <property type="match status" value="3"/>
</dbReference>
<feature type="domain" description="PAS" evidence="9">
    <location>
        <begin position="288"/>
        <end position="339"/>
    </location>
</feature>
<dbReference type="SMART" id="SM00086">
    <property type="entry name" value="PAC"/>
    <property type="match status" value="2"/>
</dbReference>
<dbReference type="InterPro" id="IPR013655">
    <property type="entry name" value="PAS_fold_3"/>
</dbReference>
<dbReference type="PROSITE" id="PS50113">
    <property type="entry name" value="PAC"/>
    <property type="match status" value="1"/>
</dbReference>
<dbReference type="EC" id="2.7.13.3" evidence="2"/>
<keyword evidence="6" id="KW-0472">Membrane</keyword>
<protein>
    <recommendedName>
        <fullName evidence="2">histidine kinase</fullName>
        <ecNumber evidence="2">2.7.13.3</ecNumber>
    </recommendedName>
</protein>
<dbReference type="SUPFAM" id="SSF47384">
    <property type="entry name" value="Homodimeric domain of signal transducing histidine kinase"/>
    <property type="match status" value="1"/>
</dbReference>
<dbReference type="SUPFAM" id="SSF55874">
    <property type="entry name" value="ATPase domain of HSP90 chaperone/DNA topoisomerase II/histidine kinase"/>
    <property type="match status" value="1"/>
</dbReference>
<dbReference type="PANTHER" id="PTHR42878">
    <property type="entry name" value="TWO-COMPONENT HISTIDINE KINASE"/>
    <property type="match status" value="1"/>
</dbReference>
<proteinExistence type="predicted"/>
<feature type="coiled-coil region" evidence="7">
    <location>
        <begin position="396"/>
        <end position="427"/>
    </location>
</feature>
<evidence type="ECO:0000256" key="5">
    <source>
        <dbReference type="ARBA" id="ARBA00022777"/>
    </source>
</evidence>
<keyword evidence="7" id="KW-0175">Coiled coil</keyword>
<evidence type="ECO:0000256" key="3">
    <source>
        <dbReference type="ARBA" id="ARBA00022553"/>
    </source>
</evidence>
<dbReference type="Gene3D" id="3.30.565.10">
    <property type="entry name" value="Histidine kinase-like ATPase, C-terminal domain"/>
    <property type="match status" value="1"/>
</dbReference>
<dbReference type="Pfam" id="PF13426">
    <property type="entry name" value="PAS_9"/>
    <property type="match status" value="1"/>
</dbReference>
<dbReference type="InterPro" id="IPR036890">
    <property type="entry name" value="HATPase_C_sf"/>
</dbReference>
<evidence type="ECO:0000256" key="4">
    <source>
        <dbReference type="ARBA" id="ARBA00022679"/>
    </source>
</evidence>
<dbReference type="PROSITE" id="PS50109">
    <property type="entry name" value="HIS_KIN"/>
    <property type="match status" value="1"/>
</dbReference>
<dbReference type="InterPro" id="IPR003661">
    <property type="entry name" value="HisK_dim/P_dom"/>
</dbReference>
<dbReference type="InterPro" id="IPR004358">
    <property type="entry name" value="Sig_transdc_His_kin-like_C"/>
</dbReference>
<name>A0ABW5XTW4_9SPHI</name>
<dbReference type="NCBIfam" id="TIGR00229">
    <property type="entry name" value="sensory_box"/>
    <property type="match status" value="3"/>
</dbReference>
<dbReference type="RefSeq" id="WP_377129941.1">
    <property type="nucleotide sequence ID" value="NZ_JBHUHN010000001.1"/>
</dbReference>
<dbReference type="Pfam" id="PF02518">
    <property type="entry name" value="HATPase_c"/>
    <property type="match status" value="1"/>
</dbReference>
<dbReference type="InterPro" id="IPR013656">
    <property type="entry name" value="PAS_4"/>
</dbReference>
<dbReference type="InterPro" id="IPR050351">
    <property type="entry name" value="BphY/WalK/GraS-like"/>
</dbReference>
<comment type="catalytic activity">
    <reaction evidence="1">
        <text>ATP + protein L-histidine = ADP + protein N-phospho-L-histidine.</text>
        <dbReference type="EC" id="2.7.13.3"/>
    </reaction>
</comment>
<dbReference type="InterPro" id="IPR036097">
    <property type="entry name" value="HisK_dim/P_sf"/>
</dbReference>
<dbReference type="InterPro" id="IPR000700">
    <property type="entry name" value="PAS-assoc_C"/>
</dbReference>
<evidence type="ECO:0000313" key="12">
    <source>
        <dbReference type="Proteomes" id="UP001597601"/>
    </source>
</evidence>
<evidence type="ECO:0000256" key="1">
    <source>
        <dbReference type="ARBA" id="ARBA00000085"/>
    </source>
</evidence>
<dbReference type="PROSITE" id="PS50112">
    <property type="entry name" value="PAS"/>
    <property type="match status" value="3"/>
</dbReference>
<dbReference type="InterPro" id="IPR003594">
    <property type="entry name" value="HATPase_dom"/>
</dbReference>
<accession>A0ABW5XTW4</accession>
<sequence length="650" mass="73823">MLSENIDRVALSHSFDEKLFRLLVASISDYAIFMIDPNGAIMSWNQGAQKINGYTEEEIIGQHISVFYTINDNKANVPRENLYAALKNGKYKTEGWKQRKDGSVYWANVAFTTVYNDNGHLVGFAQITRDATIRKEKEELSEEITAELEKRVQENTATIAANEIRFRKLIENSYDGISLFDARLNVVYRSSSAERIIGWNNEERAGQEINDLIHPQDRYKVKELFADIFANPGKPILATYRTRHKLGHYIWIESLFTNRLNDEHIKAIVCNFKDITQRIKAEEELLHKNDQIEDILESITDGFIALDKDFCYLYANKRIGEMLHRDPEELIGKYIWTEFPDAVNSATYKAFNRAATKKQYVVAEDYYAPLLLWQENHIYPAPGGGLSIFIRDISARKKAEKQILHLNETLERKVAERTTQLEAANKELESFSYSVSHDLRAPLRAVNGYAMMLQEDFNGKLGDEGTRLINIITNNARLMGQLIDDLLAFSRMGRKAMVIMPVDMNALVDVALGEALQGQSKEYEIKLHKLPPCSGDLNLLRQVMLNLVSNAVKYSAKTAHPVIEIGCIKNPDQRVYYIKDNGVGFDMKYSAKLFGVFQRLHSAQEFEGTGVGLALAKRIIAKHGGTIWAESAVGQGATFYFSMPVKISKS</sequence>
<feature type="domain" description="Histidine kinase" evidence="8">
    <location>
        <begin position="434"/>
        <end position="647"/>
    </location>
</feature>
<dbReference type="Proteomes" id="UP001597601">
    <property type="component" value="Unassembled WGS sequence"/>
</dbReference>
<dbReference type="SMART" id="SM00091">
    <property type="entry name" value="PAS"/>
    <property type="match status" value="3"/>
</dbReference>
<evidence type="ECO:0000259" key="10">
    <source>
        <dbReference type="PROSITE" id="PS50113"/>
    </source>
</evidence>
<reference evidence="12" key="1">
    <citation type="journal article" date="2019" name="Int. J. Syst. Evol. Microbiol.">
        <title>The Global Catalogue of Microorganisms (GCM) 10K type strain sequencing project: providing services to taxonomists for standard genome sequencing and annotation.</title>
        <authorList>
            <consortium name="The Broad Institute Genomics Platform"/>
            <consortium name="The Broad Institute Genome Sequencing Center for Infectious Disease"/>
            <person name="Wu L."/>
            <person name="Ma J."/>
        </authorList>
    </citation>
    <scope>NUCLEOTIDE SEQUENCE [LARGE SCALE GENOMIC DNA]</scope>
    <source>
        <strain evidence="12">KCTC 52232</strain>
    </source>
</reference>
<dbReference type="EMBL" id="JBHUON010000025">
    <property type="protein sequence ID" value="MFD2866369.1"/>
    <property type="molecule type" value="Genomic_DNA"/>
</dbReference>
<evidence type="ECO:0000259" key="8">
    <source>
        <dbReference type="PROSITE" id="PS50109"/>
    </source>
</evidence>
<feature type="domain" description="PAS" evidence="9">
    <location>
        <begin position="162"/>
        <end position="232"/>
    </location>
</feature>
<feature type="domain" description="PAC" evidence="10">
    <location>
        <begin position="91"/>
        <end position="143"/>
    </location>
</feature>
<dbReference type="InterPro" id="IPR000014">
    <property type="entry name" value="PAS"/>
</dbReference>
<evidence type="ECO:0000256" key="2">
    <source>
        <dbReference type="ARBA" id="ARBA00012438"/>
    </source>
</evidence>
<evidence type="ECO:0000256" key="7">
    <source>
        <dbReference type="SAM" id="Coils"/>
    </source>
</evidence>
<evidence type="ECO:0000259" key="9">
    <source>
        <dbReference type="PROSITE" id="PS50112"/>
    </source>
</evidence>
<gene>
    <name evidence="11" type="ORF">ACFSYC_16860</name>
</gene>
<evidence type="ECO:0000256" key="6">
    <source>
        <dbReference type="ARBA" id="ARBA00023136"/>
    </source>
</evidence>
<dbReference type="Gene3D" id="1.10.287.130">
    <property type="match status" value="1"/>
</dbReference>
<feature type="domain" description="PAS" evidence="9">
    <location>
        <begin position="16"/>
        <end position="89"/>
    </location>
</feature>
<dbReference type="Pfam" id="PF00512">
    <property type="entry name" value="HisKA"/>
    <property type="match status" value="1"/>
</dbReference>
<keyword evidence="5" id="KW-0418">Kinase</keyword>
<dbReference type="SMART" id="SM00387">
    <property type="entry name" value="HATPase_c"/>
    <property type="match status" value="1"/>
</dbReference>
<organism evidence="11 12">
    <name type="scientific">Mucilaginibacter antarcticus</name>
    <dbReference type="NCBI Taxonomy" id="1855725"/>
    <lineage>
        <taxon>Bacteria</taxon>
        <taxon>Pseudomonadati</taxon>
        <taxon>Bacteroidota</taxon>
        <taxon>Sphingobacteriia</taxon>
        <taxon>Sphingobacteriales</taxon>
        <taxon>Sphingobacteriaceae</taxon>
        <taxon>Mucilaginibacter</taxon>
    </lineage>
</organism>
<dbReference type="InterPro" id="IPR035965">
    <property type="entry name" value="PAS-like_dom_sf"/>
</dbReference>
<dbReference type="SUPFAM" id="SSF55785">
    <property type="entry name" value="PYP-like sensor domain (PAS domain)"/>
    <property type="match status" value="3"/>
</dbReference>
<dbReference type="CDD" id="cd00082">
    <property type="entry name" value="HisKA"/>
    <property type="match status" value="1"/>
</dbReference>
<dbReference type="PRINTS" id="PR00344">
    <property type="entry name" value="BCTRLSENSOR"/>
</dbReference>
<comment type="caution">
    <text evidence="11">The sequence shown here is derived from an EMBL/GenBank/DDBJ whole genome shotgun (WGS) entry which is preliminary data.</text>
</comment>
<keyword evidence="4" id="KW-0808">Transferase</keyword>
<keyword evidence="3" id="KW-0597">Phosphoprotein</keyword>
<keyword evidence="12" id="KW-1185">Reference proteome</keyword>
<evidence type="ECO:0000313" key="11">
    <source>
        <dbReference type="EMBL" id="MFD2866369.1"/>
    </source>
</evidence>
<dbReference type="Pfam" id="PF08448">
    <property type="entry name" value="PAS_4"/>
    <property type="match status" value="1"/>
</dbReference>
<dbReference type="Pfam" id="PF08447">
    <property type="entry name" value="PAS_3"/>
    <property type="match status" value="1"/>
</dbReference>
<dbReference type="InterPro" id="IPR005467">
    <property type="entry name" value="His_kinase_dom"/>
</dbReference>
<dbReference type="SMART" id="SM00388">
    <property type="entry name" value="HisKA"/>
    <property type="match status" value="1"/>
</dbReference>
<dbReference type="Gene3D" id="3.30.450.20">
    <property type="entry name" value="PAS domain"/>
    <property type="match status" value="3"/>
</dbReference>